<dbReference type="GeneID" id="1457477"/>
<accession>V9H0Z3</accession>
<reference evidence="1" key="1">
    <citation type="journal article" date="1997" name="Proc. Natl. Acad. Sci. U.S.A.">
        <title>Complete nucleotide sequence of the chloroplast genome from the green alga Chlorella vulgaris: the existence of genes possibly involved in chloroplast division.</title>
        <authorList>
            <person name="Wakasugi T."/>
            <person name="Nagai T."/>
            <person name="Kapoor M."/>
            <person name="Sugita M."/>
            <person name="Ito M."/>
            <person name="Ito S."/>
            <person name="Tsudzuki J."/>
            <person name="Nakashima K."/>
            <person name="Tsudzuki T."/>
            <person name="Suzuki Y."/>
            <person name="Hamada A."/>
            <person name="Ohta T."/>
            <person name="Inamura A."/>
            <person name="Yoshinaga K."/>
            <person name="Sugiura M."/>
        </authorList>
    </citation>
    <scope>NUCLEOTIDE SEQUENCE</scope>
</reference>
<geneLocation type="chloroplast" evidence="1"/>
<dbReference type="AlphaFoldDB" id="V9H0Z3"/>
<evidence type="ECO:0000313" key="1">
    <source>
        <dbReference type="EMBL" id="BAA57992.1"/>
    </source>
</evidence>
<sequence>MFFSVLKKIKASSDFHFLIQCVFRFFFSKKETKNSNSKNGIRREKIFLSFL</sequence>
<keyword evidence="1" id="KW-0150">Chloroplast</keyword>
<name>V9H0Z3_CHLVU</name>
<keyword evidence="1" id="KW-0934">Plastid</keyword>
<dbReference type="EMBL" id="AB001684">
    <property type="protein sequence ID" value="BAA57992.1"/>
    <property type="molecule type" value="Genomic_DNA"/>
</dbReference>
<dbReference type="RefSeq" id="NP_045916.1">
    <property type="nucleotide sequence ID" value="NC_001865.1"/>
</dbReference>
<proteinExistence type="predicted"/>
<organism evidence="1">
    <name type="scientific">Chlorella vulgaris</name>
    <name type="common">Green alga</name>
    <dbReference type="NCBI Taxonomy" id="3077"/>
    <lineage>
        <taxon>Eukaryota</taxon>
        <taxon>Viridiplantae</taxon>
        <taxon>Chlorophyta</taxon>
        <taxon>core chlorophytes</taxon>
        <taxon>Trebouxiophyceae</taxon>
        <taxon>Chlorellales</taxon>
        <taxon>Chlorellaceae</taxon>
        <taxon>Chlorella clade</taxon>
        <taxon>Chlorella</taxon>
    </lineage>
</organism>
<protein>
    <submittedName>
        <fullName evidence="1">Uncharacterized protein</fullName>
    </submittedName>
</protein>